<sequence>MPSQSMAHLLPPAGITYPASETFRNYLVRPPAKKQQDKEVIVCCERMPPSGPCCRSDVRCKVIDGDQVFTAKLCPDSSDIVTNFCVENDCRPRPPLTQPGLLCCTSCEDKCPPPCPKVCPTPGLRTCKTFTFRQPCPPCPNPCSKPRPFSRPCRPPRASSASCGNRPRLVKESITSHCYTYQY</sequence>
<name>A0A433UAZ7_ELYCH</name>
<reference evidence="2 3" key="1">
    <citation type="submission" date="2019-01" db="EMBL/GenBank/DDBJ databases">
        <title>A draft genome assembly of the solar-powered sea slug Elysia chlorotica.</title>
        <authorList>
            <person name="Cai H."/>
            <person name="Li Q."/>
            <person name="Fang X."/>
            <person name="Li J."/>
            <person name="Curtis N.E."/>
            <person name="Altenburger A."/>
            <person name="Shibata T."/>
            <person name="Feng M."/>
            <person name="Maeda T."/>
            <person name="Schwartz J.A."/>
            <person name="Shigenobu S."/>
            <person name="Lundholm N."/>
            <person name="Nishiyama T."/>
            <person name="Yang H."/>
            <person name="Hasebe M."/>
            <person name="Li S."/>
            <person name="Pierce S.K."/>
            <person name="Wang J."/>
        </authorList>
    </citation>
    <scope>NUCLEOTIDE SEQUENCE [LARGE SCALE GENOMIC DNA]</scope>
    <source>
        <strain evidence="2">EC2010</strain>
        <tissue evidence="2">Whole organism of an adult</tissue>
    </source>
</reference>
<comment type="caution">
    <text evidence="2">The sequence shown here is derived from an EMBL/GenBank/DDBJ whole genome shotgun (WGS) entry which is preliminary data.</text>
</comment>
<proteinExistence type="predicted"/>
<gene>
    <name evidence="2" type="ORF">EGW08_001222</name>
</gene>
<accession>A0A433UAZ7</accession>
<feature type="region of interest" description="Disordered" evidence="1">
    <location>
        <begin position="145"/>
        <end position="164"/>
    </location>
</feature>
<dbReference type="AlphaFoldDB" id="A0A433UAZ7"/>
<evidence type="ECO:0000313" key="3">
    <source>
        <dbReference type="Proteomes" id="UP000271974"/>
    </source>
</evidence>
<dbReference type="Proteomes" id="UP000271974">
    <property type="component" value="Unassembled WGS sequence"/>
</dbReference>
<feature type="compositionally biased region" description="Low complexity" evidence="1">
    <location>
        <begin position="146"/>
        <end position="163"/>
    </location>
</feature>
<keyword evidence="3" id="KW-1185">Reference proteome</keyword>
<organism evidence="2 3">
    <name type="scientific">Elysia chlorotica</name>
    <name type="common">Eastern emerald elysia</name>
    <name type="synonym">Sea slug</name>
    <dbReference type="NCBI Taxonomy" id="188477"/>
    <lineage>
        <taxon>Eukaryota</taxon>
        <taxon>Metazoa</taxon>
        <taxon>Spiralia</taxon>
        <taxon>Lophotrochozoa</taxon>
        <taxon>Mollusca</taxon>
        <taxon>Gastropoda</taxon>
        <taxon>Heterobranchia</taxon>
        <taxon>Euthyneura</taxon>
        <taxon>Panpulmonata</taxon>
        <taxon>Sacoglossa</taxon>
        <taxon>Placobranchoidea</taxon>
        <taxon>Plakobranchidae</taxon>
        <taxon>Elysia</taxon>
    </lineage>
</organism>
<protein>
    <submittedName>
        <fullName evidence="2">Uncharacterized protein</fullName>
    </submittedName>
</protein>
<evidence type="ECO:0000256" key="1">
    <source>
        <dbReference type="SAM" id="MobiDB-lite"/>
    </source>
</evidence>
<dbReference type="EMBL" id="RQTK01000020">
    <property type="protein sequence ID" value="RUS91005.1"/>
    <property type="molecule type" value="Genomic_DNA"/>
</dbReference>
<dbReference type="OrthoDB" id="6148554at2759"/>
<evidence type="ECO:0000313" key="2">
    <source>
        <dbReference type="EMBL" id="RUS91005.1"/>
    </source>
</evidence>